<dbReference type="SUPFAM" id="SSF52540">
    <property type="entry name" value="P-loop containing nucleoside triphosphate hydrolases"/>
    <property type="match status" value="1"/>
</dbReference>
<keyword evidence="3" id="KW-0547">Nucleotide-binding</keyword>
<gene>
    <name evidence="10" type="ORF">Sipo8835_36885</name>
</gene>
<dbReference type="Gene3D" id="3.40.50.2000">
    <property type="entry name" value="Glycogen Phosphorylase B"/>
    <property type="match status" value="2"/>
</dbReference>
<sequence length="2156" mass="235853">MTTDGALLDHHARPGGRRRTTVTSPETPGTAYVVTDPRPVTSEAARAGTDDMRPSDLGPDVTDFAWSADGTALRVETRTLGPLHFRPVEESPASGLMGETDLRSGSAEAPHLVRLARTDMLARTWIHEITDTMRELTEAREAGRQGVARGPLAPEHVPAGESCVPARTREYAWLSRKWQEAATPEEQSRWEVELMGTARDIVVRGHTPELPPWANDPADSAAWRSRWTFQYAESGPDRWKLSDVDNELAFRWEILPQAMAGVGRPERPEVTFIGGQAASGKTTAQQSAMEGMGPARALVADFDALLSYAPMYRSLMAANDRTAAGQVGGDAWVWMNKIIEVARQERLNLIREGAMGGWEGAAQDAARFRALDYKVNAHVMAVPEAISRLSILNRYQQMREEHGYGRLVVQSIHDEAYTGIPQTMRAVDELKFLDTVTLHRWGGEIVYTNSLDAEGNWRAPAEAQRTLEAVRAAPFTDEQARWYRETYAHLDASLPAELRPQLGEIAELAARHGVDVAPAGPAERAGEDVRRQYADAADEVLRAAYAQERERLLQDHQQRLAVTPPAEREAARQEFAARWAELAQQHDAGRFGMRILAYCTEWDPHKGGIVAVNRNLVEGLAAAGHEVYVRVGHEVPPEPPGERIHLIGPREYDPARGEQEQLVYGGEDLPQGVDAVIGHSRYSGPEALQVRDQLYPDTPYVQVVHMVTGALARVAERPDLEVEFEGIERRMVAAADMVAGVGPVLADEARRLAATNPGDHSPAIHQIVPGVPFEEQRLPAWDGERTRNVLLVGRADAPQKGAHHAALMIRRLNEEGIDVKLTVRGAAPETVEQVKERLSNIAGREVEVKPFSIDRAEILADMRQADVLVMPSQAEGFGLVGFEAAGSGLPVLLPRTSGVGAFFADPNRFSPELTRNSLVEQDFEGQVDVGLWTDKLREILRDIPAARENALALQRQLREANTTWVGAADSLAAAIQAMPDRRAPGPEAPGLPAMSGDGWVNCAQGHPHWGRFGGAGLLPFHRAEDGQVYVLMHHRGADTDQGGTWALLGGARDSHESAARAAVREATEESTLDPAHLRVERVVRDDHGGWSYDTVLASVDRPVEVRPVEGESVALAWVPLAEVENLNLHPGFAASWPGVRAELGAVLNGEPSPVRVTPTPPTSALPLPPHPVTGARVVARIPLQHGAEITNRELATFTDGTRAVYEKYARPEDAITKVLDGYVGRAVGARVPLSHPVGLHEVYTDHMPGEPASARHRDLAALAEQGLPATRDGVFLGLHHTLTATQGVTTGHLVLGERQGLIAVGDGAPTHGPLPDAANPFVRTFYRETEAHVFSWVDNPVPPADIEIMRRQLDGLRPLFEQLGRSDLHHVVLERFDQVAEHARGTAALLPREPGFQVALPAPAPERHYPLPPPPGSQERIDQQRIGEALLTDGGRITSTSQAKTIAIQALAERMRSSTPELTLAAFGLVVGTDMAHRLGDGRYALVPHNAKYPSMGADVLRIDELDPANPRHAPDRTLRMDDPRADALVRQIAVSEVMGAWAYGSNNNVRVLALQEAAKEEFGLTGVLEWRMDTRTRDAVNMELDYNRDALRDFLRTQYDLTQESLSARNVTEVIAYRALTWHERAAQPDWAGLEVGDAFEARHRPLSSWAADRQIVADWLEQRGGHAVILVDRKPAQDILSMPTTGMGFLGQKEWVTLPGDRLVTLDGVYTGRAPASELEQTAASSVTIGAPDLGPTAQPENNPNATAPDAQTPAPDAQTPVPDTQTPVPDTQTPVPDAQTPVPDAQAPGSQEPVPVPAPDGPVPVAQEAGDRWLPLAVTASLDPADPLDNRISRILAGQEEFPNWWPRDDSGYAITKRDLDFLGIEPVQIKWMLTGEAPMGMTPEVYQRFGTEMLQALRQDGIEPSEVDVRLKGTGSEFFAGIHKTMPHEDDLAARPEAARRLREWFGDSQERPTRRPYDSMWRLGLESVPSDVDLDFNSTAMIRTARAHWSAHHSDRYPGDFMGGHGYLDKEAVKGAFPALADWARRWERELGRPLSLGVFESSGPFDATRLGRTLSSHFRDTDWVIHSPDKPMAWRTPVSRIIELVDQQGQTSRVSAAAARSRPTTTRTTPGVPNPSPGTANPGNPGLGQQAGHIRRPGNEQQGGNKPNQR</sequence>
<dbReference type="GO" id="GO:0016787">
    <property type="term" value="F:hydrolase activity"/>
    <property type="evidence" value="ECO:0007669"/>
    <property type="project" value="UniProtKB-KW"/>
</dbReference>
<dbReference type="Gene3D" id="3.40.50.300">
    <property type="entry name" value="P-loop containing nucleotide triphosphate hydrolases"/>
    <property type="match status" value="1"/>
</dbReference>
<dbReference type="GO" id="GO:0016757">
    <property type="term" value="F:glycosyltransferase activity"/>
    <property type="evidence" value="ECO:0007669"/>
    <property type="project" value="TreeGrafter"/>
</dbReference>
<dbReference type="Gene3D" id="3.90.79.10">
    <property type="entry name" value="Nucleoside Triphosphate Pyrophosphohydrolase"/>
    <property type="match status" value="1"/>
</dbReference>
<dbReference type="EMBL" id="SPAZ01000287">
    <property type="protein sequence ID" value="TQE21972.1"/>
    <property type="molecule type" value="Genomic_DNA"/>
</dbReference>
<comment type="catalytic activity">
    <reaction evidence="7">
        <text>UDP-N-acetyl-alpha-D-glucosamine + ATP = UDP-N-acetyl-alpha-D-glucosamine 3'-phosphate + ADP + H(+)</text>
        <dbReference type="Rhea" id="RHEA:32671"/>
        <dbReference type="ChEBI" id="CHEBI:15378"/>
        <dbReference type="ChEBI" id="CHEBI:30616"/>
        <dbReference type="ChEBI" id="CHEBI:57705"/>
        <dbReference type="ChEBI" id="CHEBI:64353"/>
        <dbReference type="ChEBI" id="CHEBI:456216"/>
        <dbReference type="EC" id="2.7.1.176"/>
    </reaction>
</comment>
<evidence type="ECO:0000256" key="4">
    <source>
        <dbReference type="ARBA" id="ARBA00022801"/>
    </source>
</evidence>
<dbReference type="Pfam" id="PF20706">
    <property type="entry name" value="GT4-conflict"/>
    <property type="match status" value="1"/>
</dbReference>
<evidence type="ECO:0000256" key="5">
    <source>
        <dbReference type="ARBA" id="ARBA00022840"/>
    </source>
</evidence>
<evidence type="ECO:0000313" key="11">
    <source>
        <dbReference type="Proteomes" id="UP000318720"/>
    </source>
</evidence>
<dbReference type="InterPro" id="IPR027417">
    <property type="entry name" value="P-loop_NTPase"/>
</dbReference>
<evidence type="ECO:0000256" key="8">
    <source>
        <dbReference type="SAM" id="MobiDB-lite"/>
    </source>
</evidence>
<keyword evidence="4" id="KW-0378">Hydrolase</keyword>
<dbReference type="RefSeq" id="WP_141585352.1">
    <property type="nucleotide sequence ID" value="NZ_SPAY01000123.1"/>
</dbReference>
<dbReference type="CDD" id="cd18877">
    <property type="entry name" value="NUDIX_Hydrolase"/>
    <property type="match status" value="1"/>
</dbReference>
<dbReference type="CDD" id="cd03801">
    <property type="entry name" value="GT4_PimA-like"/>
    <property type="match status" value="1"/>
</dbReference>
<keyword evidence="5" id="KW-0067">ATP-binding</keyword>
<feature type="region of interest" description="Disordered" evidence="8">
    <location>
        <begin position="1"/>
        <end position="58"/>
    </location>
</feature>
<feature type="region of interest" description="Disordered" evidence="8">
    <location>
        <begin position="2093"/>
        <end position="2156"/>
    </location>
</feature>
<evidence type="ECO:0000256" key="2">
    <source>
        <dbReference type="ARBA" id="ARBA00011963"/>
    </source>
</evidence>
<dbReference type="GO" id="GO:0005524">
    <property type="term" value="F:ATP binding"/>
    <property type="evidence" value="ECO:0007669"/>
    <property type="project" value="UniProtKB-KW"/>
</dbReference>
<dbReference type="PANTHER" id="PTHR45947:SF3">
    <property type="entry name" value="SULFOQUINOVOSYL TRANSFERASE SQD2"/>
    <property type="match status" value="1"/>
</dbReference>
<dbReference type="Pfam" id="PF00293">
    <property type="entry name" value="NUDIX"/>
    <property type="match status" value="1"/>
</dbReference>
<feature type="compositionally biased region" description="Low complexity" evidence="8">
    <location>
        <begin position="1744"/>
        <end position="1780"/>
    </location>
</feature>
<evidence type="ECO:0000313" key="10">
    <source>
        <dbReference type="EMBL" id="TQE21972.1"/>
    </source>
</evidence>
<name>A0AAE8VWN0_9ACTN</name>
<comment type="caution">
    <text evidence="10">The sequence shown here is derived from an EMBL/GenBank/DDBJ whole genome shotgun (WGS) entry which is preliminary data.</text>
</comment>
<dbReference type="InterPro" id="IPR050194">
    <property type="entry name" value="Glycosyltransferase_grp1"/>
</dbReference>
<dbReference type="EC" id="2.7.1.176" evidence="2"/>
<feature type="domain" description="Nudix hydrolase" evidence="9">
    <location>
        <begin position="1010"/>
        <end position="1141"/>
    </location>
</feature>
<evidence type="ECO:0000259" key="9">
    <source>
        <dbReference type="PROSITE" id="PS51462"/>
    </source>
</evidence>
<dbReference type="PROSITE" id="PS00893">
    <property type="entry name" value="NUDIX_BOX"/>
    <property type="match status" value="1"/>
</dbReference>
<dbReference type="PROSITE" id="PS51462">
    <property type="entry name" value="NUDIX"/>
    <property type="match status" value="1"/>
</dbReference>
<feature type="compositionally biased region" description="Low complexity" evidence="8">
    <location>
        <begin position="2097"/>
        <end position="2116"/>
    </location>
</feature>
<proteinExistence type="inferred from homology"/>
<protein>
    <recommendedName>
        <fullName evidence="6">UDP-N-acetylglucosamine kinase</fullName>
        <ecNumber evidence="2">2.7.1.176</ecNumber>
    </recommendedName>
    <alternativeName>
        <fullName evidence="6">UDP-N-acetylglucosamine kinase</fullName>
    </alternativeName>
</protein>
<dbReference type="InterPro" id="IPR000086">
    <property type="entry name" value="NUDIX_hydrolase_dom"/>
</dbReference>
<evidence type="ECO:0000256" key="6">
    <source>
        <dbReference type="ARBA" id="ARBA00032897"/>
    </source>
</evidence>
<comment type="similarity">
    <text evidence="1">Belongs to the zeta toxin family.</text>
</comment>
<evidence type="ECO:0000256" key="1">
    <source>
        <dbReference type="ARBA" id="ARBA00009104"/>
    </source>
</evidence>
<feature type="compositionally biased region" description="Polar residues" evidence="8">
    <location>
        <begin position="2145"/>
        <end position="2156"/>
    </location>
</feature>
<dbReference type="InterPro" id="IPR020084">
    <property type="entry name" value="NUDIX_hydrolase_CS"/>
</dbReference>
<dbReference type="SUPFAM" id="SSF53756">
    <property type="entry name" value="UDP-Glycosyltransferase/glycogen phosphorylase"/>
    <property type="match status" value="1"/>
</dbReference>
<feature type="region of interest" description="Disordered" evidence="8">
    <location>
        <begin position="1731"/>
        <end position="1802"/>
    </location>
</feature>
<dbReference type="InterPro" id="IPR015797">
    <property type="entry name" value="NUDIX_hydrolase-like_dom_sf"/>
</dbReference>
<organism evidence="10 11">
    <name type="scientific">Streptomyces ipomoeae</name>
    <dbReference type="NCBI Taxonomy" id="103232"/>
    <lineage>
        <taxon>Bacteria</taxon>
        <taxon>Bacillati</taxon>
        <taxon>Actinomycetota</taxon>
        <taxon>Actinomycetes</taxon>
        <taxon>Kitasatosporales</taxon>
        <taxon>Streptomycetaceae</taxon>
        <taxon>Streptomyces</taxon>
    </lineage>
</organism>
<dbReference type="Pfam" id="PF06414">
    <property type="entry name" value="Zeta_toxin"/>
    <property type="match status" value="1"/>
</dbReference>
<evidence type="ECO:0000256" key="3">
    <source>
        <dbReference type="ARBA" id="ARBA00022741"/>
    </source>
</evidence>
<dbReference type="Proteomes" id="UP000318720">
    <property type="component" value="Unassembled WGS sequence"/>
</dbReference>
<dbReference type="GO" id="GO:0016301">
    <property type="term" value="F:kinase activity"/>
    <property type="evidence" value="ECO:0007669"/>
    <property type="project" value="InterPro"/>
</dbReference>
<dbReference type="SUPFAM" id="SSF55811">
    <property type="entry name" value="Nudix"/>
    <property type="match status" value="1"/>
</dbReference>
<dbReference type="PANTHER" id="PTHR45947">
    <property type="entry name" value="SULFOQUINOVOSYL TRANSFERASE SQD2"/>
    <property type="match status" value="1"/>
</dbReference>
<evidence type="ECO:0000256" key="7">
    <source>
        <dbReference type="ARBA" id="ARBA00048178"/>
    </source>
</evidence>
<reference evidence="10 11" key="1">
    <citation type="submission" date="2019-03" db="EMBL/GenBank/DDBJ databases">
        <title>Comparative genomic analyses of the sweetpotato soil rot pathogen, Streptomyces ipomoeae.</title>
        <authorList>
            <person name="Ruschel Soares N."/>
            <person name="Badger J.H."/>
            <person name="Huguet-Tapia J.C."/>
            <person name="Clark C.A."/>
            <person name="Pettis G.S."/>
        </authorList>
    </citation>
    <scope>NUCLEOTIDE SEQUENCE [LARGE SCALE GENOMIC DNA]</scope>
    <source>
        <strain evidence="10 11">88-35</strain>
    </source>
</reference>
<dbReference type="InterPro" id="IPR010488">
    <property type="entry name" value="Zeta_toxin_domain"/>
</dbReference>
<accession>A0AAE8VWN0</accession>